<dbReference type="Gene3D" id="2.170.150.80">
    <property type="entry name" value="NAC domain"/>
    <property type="match status" value="1"/>
</dbReference>
<dbReference type="InterPro" id="IPR036093">
    <property type="entry name" value="NAC_dom_sf"/>
</dbReference>
<reference evidence="7 8" key="1">
    <citation type="submission" date="2021-09" db="EMBL/GenBank/DDBJ databases">
        <title>Genomic insights and catalytic innovation underlie evolution of tropane alkaloids biosynthesis.</title>
        <authorList>
            <person name="Wang Y.-J."/>
            <person name="Tian T."/>
            <person name="Huang J.-P."/>
            <person name="Huang S.-X."/>
        </authorList>
    </citation>
    <scope>NUCLEOTIDE SEQUENCE [LARGE SCALE GENOMIC DNA]</scope>
    <source>
        <strain evidence="7">KIB-2018</strain>
        <tissue evidence="7">Leaf</tissue>
    </source>
</reference>
<feature type="region of interest" description="Disordered" evidence="5">
    <location>
        <begin position="196"/>
        <end position="227"/>
    </location>
</feature>
<evidence type="ECO:0000256" key="2">
    <source>
        <dbReference type="ARBA" id="ARBA00023125"/>
    </source>
</evidence>
<evidence type="ECO:0000256" key="4">
    <source>
        <dbReference type="ARBA" id="ARBA00023242"/>
    </source>
</evidence>
<name>A0AAV8SIN1_9ROSI</name>
<gene>
    <name evidence="7" type="ORF">K2173_000690</name>
</gene>
<dbReference type="SUPFAM" id="SSF101941">
    <property type="entry name" value="NAC domain"/>
    <property type="match status" value="1"/>
</dbReference>
<dbReference type="Proteomes" id="UP001159364">
    <property type="component" value="Linkage Group LG10"/>
</dbReference>
<keyword evidence="8" id="KW-1185">Reference proteome</keyword>
<dbReference type="AlphaFoldDB" id="A0AAV8SIN1"/>
<evidence type="ECO:0000313" key="7">
    <source>
        <dbReference type="EMBL" id="KAJ8751944.1"/>
    </source>
</evidence>
<evidence type="ECO:0000256" key="1">
    <source>
        <dbReference type="ARBA" id="ARBA00023015"/>
    </source>
</evidence>
<keyword evidence="1" id="KW-0805">Transcription regulation</keyword>
<keyword evidence="2" id="KW-0238">DNA-binding</keyword>
<dbReference type="GO" id="GO:0006355">
    <property type="term" value="P:regulation of DNA-templated transcription"/>
    <property type="evidence" value="ECO:0007669"/>
    <property type="project" value="InterPro"/>
</dbReference>
<keyword evidence="3" id="KW-0804">Transcription</keyword>
<dbReference type="PANTHER" id="PTHR31719">
    <property type="entry name" value="NAC TRANSCRIPTION FACTOR 56"/>
    <property type="match status" value="1"/>
</dbReference>
<dbReference type="EMBL" id="JAIWQS010000010">
    <property type="protein sequence ID" value="KAJ8751944.1"/>
    <property type="molecule type" value="Genomic_DNA"/>
</dbReference>
<evidence type="ECO:0000256" key="5">
    <source>
        <dbReference type="SAM" id="MobiDB-lite"/>
    </source>
</evidence>
<proteinExistence type="predicted"/>
<keyword evidence="4" id="KW-0539">Nucleus</keyword>
<sequence length="227" mass="25299">MEKPSFVRTGGVKFPIGFRFLPTDEELLVHYLKPKVYGVPLPASIIPEFDVFQTDPWNLPGDVKERRYFFYKAKDNEISQGKRKRSVGSGCWKRAGKIKQVVASGSNQAVGTRKTLVFCDGKHSNETKTKWIMHEFRLGSSSTISNSYQSKIPMVNSENWVVYGVFQRKRKPRKHGVIVGNSLEDFGAEVSLSLGHSPPSSPCSSGITEVSNGSDKEEISSCMSKTT</sequence>
<dbReference type="PANTHER" id="PTHR31719:SF176">
    <property type="entry name" value="NAC DOMAIN CONTAINING PROTEIN 84"/>
    <property type="match status" value="1"/>
</dbReference>
<comment type="caution">
    <text evidence="7">The sequence shown here is derived from an EMBL/GenBank/DDBJ whole genome shotgun (WGS) entry which is preliminary data.</text>
</comment>
<dbReference type="Pfam" id="PF02365">
    <property type="entry name" value="NAM"/>
    <property type="match status" value="1"/>
</dbReference>
<feature type="compositionally biased region" description="Low complexity" evidence="5">
    <location>
        <begin position="196"/>
        <end position="206"/>
    </location>
</feature>
<evidence type="ECO:0000256" key="3">
    <source>
        <dbReference type="ARBA" id="ARBA00023163"/>
    </source>
</evidence>
<dbReference type="PROSITE" id="PS51005">
    <property type="entry name" value="NAC"/>
    <property type="match status" value="1"/>
</dbReference>
<evidence type="ECO:0000313" key="8">
    <source>
        <dbReference type="Proteomes" id="UP001159364"/>
    </source>
</evidence>
<accession>A0AAV8SIN1</accession>
<evidence type="ECO:0000259" key="6">
    <source>
        <dbReference type="PROSITE" id="PS51005"/>
    </source>
</evidence>
<dbReference type="GO" id="GO:0003677">
    <property type="term" value="F:DNA binding"/>
    <property type="evidence" value="ECO:0007669"/>
    <property type="project" value="UniProtKB-KW"/>
</dbReference>
<protein>
    <recommendedName>
        <fullName evidence="6">NAC domain-containing protein</fullName>
    </recommendedName>
</protein>
<organism evidence="7 8">
    <name type="scientific">Erythroxylum novogranatense</name>
    <dbReference type="NCBI Taxonomy" id="1862640"/>
    <lineage>
        <taxon>Eukaryota</taxon>
        <taxon>Viridiplantae</taxon>
        <taxon>Streptophyta</taxon>
        <taxon>Embryophyta</taxon>
        <taxon>Tracheophyta</taxon>
        <taxon>Spermatophyta</taxon>
        <taxon>Magnoliopsida</taxon>
        <taxon>eudicotyledons</taxon>
        <taxon>Gunneridae</taxon>
        <taxon>Pentapetalae</taxon>
        <taxon>rosids</taxon>
        <taxon>fabids</taxon>
        <taxon>Malpighiales</taxon>
        <taxon>Erythroxylaceae</taxon>
        <taxon>Erythroxylum</taxon>
    </lineage>
</organism>
<dbReference type="InterPro" id="IPR003441">
    <property type="entry name" value="NAC-dom"/>
</dbReference>
<feature type="domain" description="NAC" evidence="6">
    <location>
        <begin position="14"/>
        <end position="168"/>
    </location>
</feature>